<keyword evidence="1" id="KW-0808">Transferase</keyword>
<sequence>MRLASTFLNCRVGGIPFQYLGLLVGANPRCMSTWEPMLESLRKRLQFDVNWFANEVTRKMGK</sequence>
<evidence type="ECO:0000313" key="1">
    <source>
        <dbReference type="EMBL" id="MCI00054.1"/>
    </source>
</evidence>
<keyword evidence="1" id="KW-0548">Nucleotidyltransferase</keyword>
<feature type="non-terminal residue" evidence="1">
    <location>
        <position position="62"/>
    </location>
</feature>
<keyword evidence="2" id="KW-1185">Reference proteome</keyword>
<dbReference type="Proteomes" id="UP000265520">
    <property type="component" value="Unassembled WGS sequence"/>
</dbReference>
<comment type="caution">
    <text evidence="1">The sequence shown here is derived from an EMBL/GenBank/DDBJ whole genome shotgun (WGS) entry which is preliminary data.</text>
</comment>
<dbReference type="GO" id="GO:0003964">
    <property type="term" value="F:RNA-directed DNA polymerase activity"/>
    <property type="evidence" value="ECO:0007669"/>
    <property type="project" value="UniProtKB-KW"/>
</dbReference>
<dbReference type="AlphaFoldDB" id="A0A392NKY7"/>
<name>A0A392NKY7_9FABA</name>
<organism evidence="1 2">
    <name type="scientific">Trifolium medium</name>
    <dbReference type="NCBI Taxonomy" id="97028"/>
    <lineage>
        <taxon>Eukaryota</taxon>
        <taxon>Viridiplantae</taxon>
        <taxon>Streptophyta</taxon>
        <taxon>Embryophyta</taxon>
        <taxon>Tracheophyta</taxon>
        <taxon>Spermatophyta</taxon>
        <taxon>Magnoliopsida</taxon>
        <taxon>eudicotyledons</taxon>
        <taxon>Gunneridae</taxon>
        <taxon>Pentapetalae</taxon>
        <taxon>rosids</taxon>
        <taxon>fabids</taxon>
        <taxon>Fabales</taxon>
        <taxon>Fabaceae</taxon>
        <taxon>Papilionoideae</taxon>
        <taxon>50 kb inversion clade</taxon>
        <taxon>NPAAA clade</taxon>
        <taxon>Hologalegina</taxon>
        <taxon>IRL clade</taxon>
        <taxon>Trifolieae</taxon>
        <taxon>Trifolium</taxon>
    </lineage>
</organism>
<accession>A0A392NKY7</accession>
<reference evidence="1 2" key="1">
    <citation type="journal article" date="2018" name="Front. Plant Sci.">
        <title>Red Clover (Trifolium pratense) and Zigzag Clover (T. medium) - A Picture of Genomic Similarities and Differences.</title>
        <authorList>
            <person name="Dluhosova J."/>
            <person name="Istvanek J."/>
            <person name="Nedelnik J."/>
            <person name="Repkova J."/>
        </authorList>
    </citation>
    <scope>NUCLEOTIDE SEQUENCE [LARGE SCALE GENOMIC DNA]</scope>
    <source>
        <strain evidence="2">cv. 10/8</strain>
        <tissue evidence="1">Leaf</tissue>
    </source>
</reference>
<gene>
    <name evidence="1" type="ORF">A2U01_0021070</name>
</gene>
<dbReference type="EMBL" id="LXQA010042089">
    <property type="protein sequence ID" value="MCI00054.1"/>
    <property type="molecule type" value="Genomic_DNA"/>
</dbReference>
<keyword evidence="1" id="KW-0695">RNA-directed DNA polymerase</keyword>
<protein>
    <submittedName>
        <fullName evidence="1">Non-LTR retroelement reverse transcriptase-like related</fullName>
    </submittedName>
</protein>
<proteinExistence type="predicted"/>
<evidence type="ECO:0000313" key="2">
    <source>
        <dbReference type="Proteomes" id="UP000265520"/>
    </source>
</evidence>